<reference evidence="1 2" key="1">
    <citation type="journal article" date="2016" name="Nat. Commun.">
        <title>Ectomycorrhizal ecology is imprinted in the genome of the dominant symbiotic fungus Cenococcum geophilum.</title>
        <authorList>
            <consortium name="DOE Joint Genome Institute"/>
            <person name="Peter M."/>
            <person name="Kohler A."/>
            <person name="Ohm R.A."/>
            <person name="Kuo A."/>
            <person name="Krutzmann J."/>
            <person name="Morin E."/>
            <person name="Arend M."/>
            <person name="Barry K.W."/>
            <person name="Binder M."/>
            <person name="Choi C."/>
            <person name="Clum A."/>
            <person name="Copeland A."/>
            <person name="Grisel N."/>
            <person name="Haridas S."/>
            <person name="Kipfer T."/>
            <person name="LaButti K."/>
            <person name="Lindquist E."/>
            <person name="Lipzen A."/>
            <person name="Maire R."/>
            <person name="Meier B."/>
            <person name="Mihaltcheva S."/>
            <person name="Molinier V."/>
            <person name="Murat C."/>
            <person name="Poggeler S."/>
            <person name="Quandt C.A."/>
            <person name="Sperisen C."/>
            <person name="Tritt A."/>
            <person name="Tisserant E."/>
            <person name="Crous P.W."/>
            <person name="Henrissat B."/>
            <person name="Nehls U."/>
            <person name="Egli S."/>
            <person name="Spatafora J.W."/>
            <person name="Grigoriev I.V."/>
            <person name="Martin F.M."/>
        </authorList>
    </citation>
    <scope>NUCLEOTIDE SEQUENCE [LARGE SCALE GENOMIC DNA]</scope>
    <source>
        <strain evidence="1 2">1.58</strain>
    </source>
</reference>
<evidence type="ECO:0000313" key="1">
    <source>
        <dbReference type="EMBL" id="OCK86908.1"/>
    </source>
</evidence>
<organism evidence="1 2">
    <name type="scientific">Cenococcum geophilum 1.58</name>
    <dbReference type="NCBI Taxonomy" id="794803"/>
    <lineage>
        <taxon>Eukaryota</taxon>
        <taxon>Fungi</taxon>
        <taxon>Dikarya</taxon>
        <taxon>Ascomycota</taxon>
        <taxon>Pezizomycotina</taxon>
        <taxon>Dothideomycetes</taxon>
        <taxon>Pleosporomycetidae</taxon>
        <taxon>Gloniales</taxon>
        <taxon>Gloniaceae</taxon>
        <taxon>Cenococcum</taxon>
    </lineage>
</organism>
<evidence type="ECO:0000313" key="2">
    <source>
        <dbReference type="Proteomes" id="UP000250078"/>
    </source>
</evidence>
<protein>
    <submittedName>
        <fullName evidence="1">Uncharacterized protein</fullName>
    </submittedName>
</protein>
<keyword evidence="2" id="KW-1185">Reference proteome</keyword>
<dbReference type="Proteomes" id="UP000250078">
    <property type="component" value="Unassembled WGS sequence"/>
</dbReference>
<dbReference type="EMBL" id="KV748279">
    <property type="protein sequence ID" value="OCK86908.1"/>
    <property type="molecule type" value="Genomic_DNA"/>
</dbReference>
<name>A0ACC8EKW1_9PEZI</name>
<sequence length="74" mass="8333">MELGLDEEDAGDGEGVEGRSDSREEDPWEQDIPILNVSVRRFGSGGGERGWAGRTVKARRVMERWCRFSSLEGY</sequence>
<proteinExistence type="predicted"/>
<gene>
    <name evidence="1" type="ORF">K441DRAFT_671587</name>
</gene>
<accession>A0ACC8EKW1</accession>